<reference evidence="2 3" key="1">
    <citation type="journal article" date="2024" name="J Genomics">
        <title>Draft genome sequencing and assembly of Favolaschia claudopus CIRM-BRFM 2984 isolated from oak limbs.</title>
        <authorList>
            <person name="Navarro D."/>
            <person name="Drula E."/>
            <person name="Chaduli D."/>
            <person name="Cazenave R."/>
            <person name="Ahrendt S."/>
            <person name="Wang J."/>
            <person name="Lipzen A."/>
            <person name="Daum C."/>
            <person name="Barry K."/>
            <person name="Grigoriev I.V."/>
            <person name="Favel A."/>
            <person name="Rosso M.N."/>
            <person name="Martin F."/>
        </authorList>
    </citation>
    <scope>NUCLEOTIDE SEQUENCE [LARGE SCALE GENOMIC DNA]</scope>
    <source>
        <strain evidence="2 3">CIRM-BRFM 2984</strain>
    </source>
</reference>
<evidence type="ECO:0000256" key="1">
    <source>
        <dbReference type="SAM" id="MobiDB-lite"/>
    </source>
</evidence>
<organism evidence="2 3">
    <name type="scientific">Favolaschia claudopus</name>
    <dbReference type="NCBI Taxonomy" id="2862362"/>
    <lineage>
        <taxon>Eukaryota</taxon>
        <taxon>Fungi</taxon>
        <taxon>Dikarya</taxon>
        <taxon>Basidiomycota</taxon>
        <taxon>Agaricomycotina</taxon>
        <taxon>Agaricomycetes</taxon>
        <taxon>Agaricomycetidae</taxon>
        <taxon>Agaricales</taxon>
        <taxon>Marasmiineae</taxon>
        <taxon>Mycenaceae</taxon>
        <taxon>Favolaschia</taxon>
    </lineage>
</organism>
<dbReference type="Proteomes" id="UP001362999">
    <property type="component" value="Unassembled WGS sequence"/>
</dbReference>
<feature type="compositionally biased region" description="Basic and acidic residues" evidence="1">
    <location>
        <begin position="339"/>
        <end position="353"/>
    </location>
</feature>
<comment type="caution">
    <text evidence="2">The sequence shown here is derived from an EMBL/GenBank/DDBJ whole genome shotgun (WGS) entry which is preliminary data.</text>
</comment>
<feature type="compositionally biased region" description="Basic and acidic residues" evidence="1">
    <location>
        <begin position="228"/>
        <end position="242"/>
    </location>
</feature>
<feature type="region of interest" description="Disordered" evidence="1">
    <location>
        <begin position="1"/>
        <end position="75"/>
    </location>
</feature>
<protein>
    <submittedName>
        <fullName evidence="2">Uncharacterized protein</fullName>
    </submittedName>
</protein>
<name>A0AAW0CU57_9AGAR</name>
<feature type="region of interest" description="Disordered" evidence="1">
    <location>
        <begin position="189"/>
        <end position="270"/>
    </location>
</feature>
<dbReference type="AlphaFoldDB" id="A0AAW0CU57"/>
<sequence length="353" mass="38222">MPQPTPPQPSIAAESHKVYPPRHKAHNRAGEEAEIPQTSAQAHLSTKDRPSTRQDEDEDGVTGHSASICRSPAKAVEDNRRCPLLSLLSGDFSLLPIASTSAALQSPHAQVGREGTVNAPTAILVLRADTNTNEHGHRRSPRIAAESSKTSPPPHPSCQQRTTTIINDEDEANITATLHAPLLLPATSLQSRMRTGRGRESDIHLDRQTKTMEKAVRKTQLQPGLSTRPRDRHVPRPKDGSRRGRGGGEAYISSALPHPPPPSTTTETQTAPAYYRSPASSASLLHRTPIQTRHPKVQAASSTRTKETLTRAAASKSLPEAPKTSPQPHHISPRRATRAHHEDEASDDAPLHA</sequence>
<evidence type="ECO:0000313" key="2">
    <source>
        <dbReference type="EMBL" id="KAK7043438.1"/>
    </source>
</evidence>
<feature type="compositionally biased region" description="Basic and acidic residues" evidence="1">
    <location>
        <begin position="197"/>
        <end position="216"/>
    </location>
</feature>
<proteinExistence type="predicted"/>
<evidence type="ECO:0000313" key="3">
    <source>
        <dbReference type="Proteomes" id="UP001362999"/>
    </source>
</evidence>
<feature type="region of interest" description="Disordered" evidence="1">
    <location>
        <begin position="128"/>
        <end position="161"/>
    </location>
</feature>
<feature type="region of interest" description="Disordered" evidence="1">
    <location>
        <begin position="286"/>
        <end position="353"/>
    </location>
</feature>
<feature type="compositionally biased region" description="Basic and acidic residues" evidence="1">
    <location>
        <begin position="45"/>
        <end position="54"/>
    </location>
</feature>
<dbReference type="EMBL" id="JAWWNJ010000012">
    <property type="protein sequence ID" value="KAK7043438.1"/>
    <property type="molecule type" value="Genomic_DNA"/>
</dbReference>
<accession>A0AAW0CU57</accession>
<keyword evidence="3" id="KW-1185">Reference proteome</keyword>
<gene>
    <name evidence="2" type="ORF">R3P38DRAFT_3347617</name>
</gene>